<evidence type="ECO:0000259" key="1">
    <source>
        <dbReference type="Pfam" id="PF20240"/>
    </source>
</evidence>
<evidence type="ECO:0000313" key="3">
    <source>
        <dbReference type="Proteomes" id="UP000245263"/>
    </source>
</evidence>
<dbReference type="Pfam" id="PF20240">
    <property type="entry name" value="DUF6597"/>
    <property type="match status" value="1"/>
</dbReference>
<protein>
    <recommendedName>
        <fullName evidence="1">DUF6597 domain-containing protein</fullName>
    </recommendedName>
</protein>
<feature type="domain" description="DUF6597" evidence="1">
    <location>
        <begin position="20"/>
        <end position="78"/>
    </location>
</feature>
<dbReference type="InterPro" id="IPR046532">
    <property type="entry name" value="DUF6597"/>
</dbReference>
<sequence>MYNPVKDGIKKTVQSVRYTEATPPRDLSELVHWFWELKTESVLPDDFCLHVLPDACVNILFNMADPPTAANSQKDNGLFSSRLSQSITPATVIQRTLLGVLR</sequence>
<accession>A0ABN6KJI5</accession>
<gene>
    <name evidence="2" type="ORF">LPTSP3_g31970</name>
</gene>
<evidence type="ECO:0000313" key="2">
    <source>
        <dbReference type="EMBL" id="BDA80267.1"/>
    </source>
</evidence>
<proteinExistence type="predicted"/>
<name>A0ABN6KJI5_9LEPT</name>
<reference evidence="2 3" key="1">
    <citation type="submission" date="2021-08" db="EMBL/GenBank/DDBJ databases">
        <title>Complete genome sequence of Leptospira kobayashii strain E30.</title>
        <authorList>
            <person name="Nakao R."/>
            <person name="Nakamura S."/>
            <person name="Masuzawa T."/>
            <person name="Koizumi N."/>
        </authorList>
    </citation>
    <scope>NUCLEOTIDE SEQUENCE [LARGE SCALE GENOMIC DNA]</scope>
    <source>
        <strain evidence="2 3">E30</strain>
    </source>
</reference>
<dbReference type="EMBL" id="AP025028">
    <property type="protein sequence ID" value="BDA80267.1"/>
    <property type="molecule type" value="Genomic_DNA"/>
</dbReference>
<keyword evidence="3" id="KW-1185">Reference proteome</keyword>
<dbReference type="Proteomes" id="UP000245263">
    <property type="component" value="Chromosome 1"/>
</dbReference>
<organism evidence="2 3">
    <name type="scientific">Leptospira kobayashii</name>
    <dbReference type="NCBI Taxonomy" id="1917830"/>
    <lineage>
        <taxon>Bacteria</taxon>
        <taxon>Pseudomonadati</taxon>
        <taxon>Spirochaetota</taxon>
        <taxon>Spirochaetia</taxon>
        <taxon>Leptospirales</taxon>
        <taxon>Leptospiraceae</taxon>
        <taxon>Leptospira</taxon>
    </lineage>
</organism>